<comment type="caution">
    <text evidence="1">The sequence shown here is derived from an EMBL/GenBank/DDBJ whole genome shotgun (WGS) entry which is preliminary data.</text>
</comment>
<dbReference type="EMBL" id="VSRR010002389">
    <property type="protein sequence ID" value="MPC31206.1"/>
    <property type="molecule type" value="Genomic_DNA"/>
</dbReference>
<protein>
    <submittedName>
        <fullName evidence="1">Uncharacterized protein</fullName>
    </submittedName>
</protein>
<sequence length="71" mass="7620">MAASSLSLPLLGPLHSGVLGLDVVPHHEGHELSRDHQQREDQPVKLKRLGATVLRARLLMSVALESSHGGL</sequence>
<reference evidence="1 2" key="1">
    <citation type="submission" date="2019-05" db="EMBL/GenBank/DDBJ databases">
        <title>Another draft genome of Portunus trituberculatus and its Hox gene families provides insights of decapod evolution.</title>
        <authorList>
            <person name="Jeong J.-H."/>
            <person name="Song I."/>
            <person name="Kim S."/>
            <person name="Choi T."/>
            <person name="Kim D."/>
            <person name="Ryu S."/>
            <person name="Kim W."/>
        </authorList>
    </citation>
    <scope>NUCLEOTIDE SEQUENCE [LARGE SCALE GENOMIC DNA]</scope>
    <source>
        <tissue evidence="1">Muscle</tissue>
    </source>
</reference>
<dbReference type="AlphaFoldDB" id="A0A5B7EDA6"/>
<keyword evidence="2" id="KW-1185">Reference proteome</keyword>
<gene>
    <name evidence="1" type="ORF">E2C01_024489</name>
</gene>
<organism evidence="1 2">
    <name type="scientific">Portunus trituberculatus</name>
    <name type="common">Swimming crab</name>
    <name type="synonym">Neptunus trituberculatus</name>
    <dbReference type="NCBI Taxonomy" id="210409"/>
    <lineage>
        <taxon>Eukaryota</taxon>
        <taxon>Metazoa</taxon>
        <taxon>Ecdysozoa</taxon>
        <taxon>Arthropoda</taxon>
        <taxon>Crustacea</taxon>
        <taxon>Multicrustacea</taxon>
        <taxon>Malacostraca</taxon>
        <taxon>Eumalacostraca</taxon>
        <taxon>Eucarida</taxon>
        <taxon>Decapoda</taxon>
        <taxon>Pleocyemata</taxon>
        <taxon>Brachyura</taxon>
        <taxon>Eubrachyura</taxon>
        <taxon>Portunoidea</taxon>
        <taxon>Portunidae</taxon>
        <taxon>Portuninae</taxon>
        <taxon>Portunus</taxon>
    </lineage>
</organism>
<name>A0A5B7EDA6_PORTR</name>
<proteinExistence type="predicted"/>
<evidence type="ECO:0000313" key="2">
    <source>
        <dbReference type="Proteomes" id="UP000324222"/>
    </source>
</evidence>
<dbReference type="Proteomes" id="UP000324222">
    <property type="component" value="Unassembled WGS sequence"/>
</dbReference>
<accession>A0A5B7EDA6</accession>
<evidence type="ECO:0000313" key="1">
    <source>
        <dbReference type="EMBL" id="MPC31206.1"/>
    </source>
</evidence>